<evidence type="ECO:0000313" key="6">
    <source>
        <dbReference type="Proteomes" id="UP000056090"/>
    </source>
</evidence>
<dbReference type="Proteomes" id="UP000056090">
    <property type="component" value="Chromosome"/>
</dbReference>
<dbReference type="GO" id="GO:0008239">
    <property type="term" value="F:dipeptidyl-peptidase activity"/>
    <property type="evidence" value="ECO:0007669"/>
    <property type="project" value="TreeGrafter"/>
</dbReference>
<dbReference type="GO" id="GO:0008236">
    <property type="term" value="F:serine-type peptidase activity"/>
    <property type="evidence" value="ECO:0007669"/>
    <property type="project" value="InterPro"/>
</dbReference>
<dbReference type="Gene3D" id="2.140.10.30">
    <property type="entry name" value="Dipeptidylpeptidase IV, N-terminal domain"/>
    <property type="match status" value="1"/>
</dbReference>
<dbReference type="SUPFAM" id="SSF53474">
    <property type="entry name" value="alpha/beta-Hydrolases"/>
    <property type="match status" value="1"/>
</dbReference>
<dbReference type="eggNOG" id="COG1506">
    <property type="taxonomic scope" value="Bacteria"/>
</dbReference>
<dbReference type="InterPro" id="IPR050278">
    <property type="entry name" value="Serine_Prot_S9B/DPPIV"/>
</dbReference>
<reference evidence="5 7" key="2">
    <citation type="journal article" date="2018" name="Nat. Biotechnol.">
        <title>A standardized bacterial taxonomy based on genome phylogeny substantially revises the tree of life.</title>
        <authorList>
            <person name="Parks D.H."/>
            <person name="Chuvochina M."/>
            <person name="Waite D.W."/>
            <person name="Rinke C."/>
            <person name="Skarshewski A."/>
            <person name="Chaumeil P.A."/>
            <person name="Hugenholtz P."/>
        </authorList>
    </citation>
    <scope>NUCLEOTIDE SEQUENCE [LARGE SCALE GENOMIC DNA]</scope>
    <source>
        <strain evidence="5">UBA11621</strain>
    </source>
</reference>
<evidence type="ECO:0000256" key="1">
    <source>
        <dbReference type="SAM" id="SignalP"/>
    </source>
</evidence>
<gene>
    <name evidence="5" type="ORF">DEB45_10055</name>
    <name evidence="4" type="ORF">EP13_05660</name>
</gene>
<sequence length="781" mass="88885">MIKRNMLGAALATLVVAGCAATQKDDITTETMEVKPTLTLDRIYQDREFTGERSTYFTWLKDGSGFTVLEKRETVLDAKDEDSEKSGIDALSDVVGENESSVSGFDIVFYKPDSTGRKVLVNFENLIPEGEEKPISIERYSWSEDGKWLLVFTNGQKVWRSKSRGDFYVLNLETNALMQLGGEQPGDAKLMFAKFSPDSKYVAWVRDNNIFMQPVGSNNVEQLTTDGDDSIVNGNFDWVYEEEFGIRDGFRWSPDSQRIAYWQLDTSGVKTFTMINNTDALYPTLTTFPYPKAGEQNSAVKVGVVDITNKQTHWAQLAGDNRDRYIPRISWAGKGETLLIQDVNRPQNTNTLWTFDWQKNTVTNIFTDKDDAFLEWYYDATFINDGEAFIWHSERDGWRHLYKIAKDGSRVVDLTPGEYDIVDLLAVSEKNNALYFTASPEDVSQRYLYKASLDGTSSVQRITPESFTGTNSYYMSEDGSYARHSFSNFTTAPMRQVIKVEGHEPVKTLVTNDELNEKLAQENLPSHEFFQVQAQDGVTLDGYIMFPPDMDPSKKYPIIFYVYGEPWGQTVKDSWRGGSYLWDAMMTQKGYIVASVDNRGTRAPKGRDWRKSIYKELGVITVRDQSDALNAMAERWSVIDTDRVGVWGHSGGGTQTLNLLFRYPEQYKVGVAVAPVPDLSLYDTIYQERYSGNPKTDPESYKHSSAIYYADGLQGDLLLIHGTGDDNVHYQGSERLINELIKHNKQFDFMSYPNRSHGIYEGKNTTRHLKTLISDYFIEHL</sequence>
<evidence type="ECO:0000313" key="7">
    <source>
        <dbReference type="Proteomes" id="UP000264779"/>
    </source>
</evidence>
<keyword evidence="1" id="KW-0732">Signal</keyword>
<organism evidence="4 6">
    <name type="scientific">Alteromonas australica</name>
    <dbReference type="NCBI Taxonomy" id="589873"/>
    <lineage>
        <taxon>Bacteria</taxon>
        <taxon>Pseudomonadati</taxon>
        <taxon>Pseudomonadota</taxon>
        <taxon>Gammaproteobacteria</taxon>
        <taxon>Alteromonadales</taxon>
        <taxon>Alteromonadaceae</taxon>
        <taxon>Alteromonas/Salinimonas group</taxon>
        <taxon>Alteromonas</taxon>
    </lineage>
</organism>
<feature type="signal peptide" evidence="1">
    <location>
        <begin position="1"/>
        <end position="20"/>
    </location>
</feature>
<dbReference type="PANTHER" id="PTHR11731">
    <property type="entry name" value="PROTEASE FAMILY S9B,C DIPEPTIDYL-PEPTIDASE IV-RELATED"/>
    <property type="match status" value="1"/>
</dbReference>
<dbReference type="GO" id="GO:0006508">
    <property type="term" value="P:proteolysis"/>
    <property type="evidence" value="ECO:0007669"/>
    <property type="project" value="InterPro"/>
</dbReference>
<reference evidence="4 6" key="1">
    <citation type="submission" date="2014-06" db="EMBL/GenBank/DDBJ databases">
        <title>Genomes of Alteromonas australica, a world apart.</title>
        <authorList>
            <person name="Gonzaga A."/>
            <person name="Lopez-Perez M."/>
            <person name="Rodriguez-Valera F."/>
        </authorList>
    </citation>
    <scope>NUCLEOTIDE SEQUENCE [LARGE SCALE GENOMIC DNA]</scope>
    <source>
        <strain evidence="4 6">H 17</strain>
    </source>
</reference>
<dbReference type="SUPFAM" id="SSF82171">
    <property type="entry name" value="DPP6 N-terminal domain-like"/>
    <property type="match status" value="1"/>
</dbReference>
<dbReference type="RefSeq" id="WP_052364294.1">
    <property type="nucleotide sequence ID" value="NZ_CALBIY010000025.1"/>
</dbReference>
<dbReference type="Pfam" id="PF00930">
    <property type="entry name" value="DPPIV_N"/>
    <property type="match status" value="1"/>
</dbReference>
<evidence type="ECO:0000313" key="5">
    <source>
        <dbReference type="EMBL" id="HBU51591.1"/>
    </source>
</evidence>
<keyword evidence="6" id="KW-1185">Reference proteome</keyword>
<dbReference type="InterPro" id="IPR029058">
    <property type="entry name" value="AB_hydrolase_fold"/>
</dbReference>
<name>A0A075P040_9ALTE</name>
<feature type="domain" description="Peptidase S9 prolyl oligopeptidase catalytic" evidence="2">
    <location>
        <begin position="585"/>
        <end position="780"/>
    </location>
</feature>
<accession>A0A075P040</accession>
<dbReference type="Proteomes" id="UP000264779">
    <property type="component" value="Unassembled WGS sequence"/>
</dbReference>
<dbReference type="Gene3D" id="3.40.50.1820">
    <property type="entry name" value="alpha/beta hydrolase"/>
    <property type="match status" value="1"/>
</dbReference>
<dbReference type="EMBL" id="DONK01000146">
    <property type="protein sequence ID" value="HBU51591.1"/>
    <property type="molecule type" value="Genomic_DNA"/>
</dbReference>
<evidence type="ECO:0000259" key="2">
    <source>
        <dbReference type="Pfam" id="PF00326"/>
    </source>
</evidence>
<feature type="domain" description="Dipeptidylpeptidase IV N-terminal" evidence="3">
    <location>
        <begin position="143"/>
        <end position="492"/>
    </location>
</feature>
<dbReference type="GeneID" id="78254415"/>
<dbReference type="InterPro" id="IPR002469">
    <property type="entry name" value="Peptidase_S9B_N"/>
</dbReference>
<dbReference type="InterPro" id="IPR001375">
    <property type="entry name" value="Peptidase_S9_cat"/>
</dbReference>
<dbReference type="MEROPS" id="S09.013"/>
<evidence type="ECO:0000259" key="3">
    <source>
        <dbReference type="Pfam" id="PF00930"/>
    </source>
</evidence>
<dbReference type="EMBL" id="CP008849">
    <property type="protein sequence ID" value="AIF98230.1"/>
    <property type="molecule type" value="Genomic_DNA"/>
</dbReference>
<dbReference type="KEGG" id="aal:EP13_05660"/>
<dbReference type="Pfam" id="PF00326">
    <property type="entry name" value="Peptidase_S9"/>
    <property type="match status" value="1"/>
</dbReference>
<evidence type="ECO:0000313" key="4">
    <source>
        <dbReference type="EMBL" id="AIF98230.1"/>
    </source>
</evidence>
<dbReference type="PANTHER" id="PTHR11731:SF193">
    <property type="entry name" value="DIPEPTIDYL PEPTIDASE 9"/>
    <property type="match status" value="1"/>
</dbReference>
<proteinExistence type="predicted"/>
<protein>
    <submittedName>
        <fullName evidence="4">Peptidase S9</fullName>
    </submittedName>
    <submittedName>
        <fullName evidence="5">S9 family peptidase</fullName>
    </submittedName>
</protein>
<dbReference type="PROSITE" id="PS51257">
    <property type="entry name" value="PROKAR_LIPOPROTEIN"/>
    <property type="match status" value="1"/>
</dbReference>
<dbReference type="AlphaFoldDB" id="A0A075P040"/>
<feature type="chain" id="PRO_5035984909" evidence="1">
    <location>
        <begin position="21"/>
        <end position="781"/>
    </location>
</feature>